<feature type="domain" description="Integrase catalytic" evidence="2">
    <location>
        <begin position="135"/>
        <end position="332"/>
    </location>
</feature>
<sequence>MPHPPDHDALRAAAIYRLYTLEQSERLTRTRIVGVADAFGVDPRTVDRWLANARANHGTYQPPSRRTSFVLTPHMLDAVARWRGNATAAWRELRAEGHPVPSLPTFHRATNKALTPGMRAGLRAGEKARRRFDVSGERERHHRNYAWETDHVEASVKVRIEGHIRKPWITFFVDCATSAICGLAISPQRPSREGVLVAIRDAILIDEHHGPFGGIPRYVRVDGGKEFLCATVTDALGVLGTEIIALPPFTPEGKGNVEAVNGAVKKTLFAGMPGYTHAPALRGGKPVDPDQPLLHFEAFVDRVLTWVHHWNHENTPKSLGGQTPRQAWDADPTLIDTVTAEDLHTYTLERHGKPLTINNGGVRWRKRNYIADWMHGRVGEKVHLRYLPHHDHRVELYDPHTGRHLGAAVMAQQATREQALSLKQARRREADRLRAQLKKAEKSRNERFAAATRPAPPVPLDAMPEEEALEHLRTLDGLTPAAEALPDLIKLPEPDAALTRPLDPHPAPTPAPPAQPKDQP</sequence>
<reference evidence="4" key="1">
    <citation type="journal article" date="2019" name="Int. J. Syst. Evol. Microbiol.">
        <title>The Global Catalogue of Microorganisms (GCM) 10K type strain sequencing project: providing services to taxonomists for standard genome sequencing and annotation.</title>
        <authorList>
            <consortium name="The Broad Institute Genomics Platform"/>
            <consortium name="The Broad Institute Genome Sequencing Center for Infectious Disease"/>
            <person name="Wu L."/>
            <person name="Ma J."/>
        </authorList>
    </citation>
    <scope>NUCLEOTIDE SEQUENCE [LARGE SCALE GENOMIC DNA]</scope>
    <source>
        <strain evidence="4">JCM 18306</strain>
    </source>
</reference>
<evidence type="ECO:0000256" key="1">
    <source>
        <dbReference type="SAM" id="MobiDB-lite"/>
    </source>
</evidence>
<dbReference type="InterPro" id="IPR001584">
    <property type="entry name" value="Integrase_cat-core"/>
</dbReference>
<dbReference type="Pfam" id="PF09299">
    <property type="entry name" value="Mu-transpos_C"/>
    <property type="match status" value="1"/>
</dbReference>
<feature type="region of interest" description="Disordered" evidence="1">
    <location>
        <begin position="438"/>
        <end position="461"/>
    </location>
</feature>
<dbReference type="PANTHER" id="PTHR35004">
    <property type="entry name" value="TRANSPOSASE RV3428C-RELATED"/>
    <property type="match status" value="1"/>
</dbReference>
<organism evidence="3 4">
    <name type="scientific">Streptomyces thinghirensis</name>
    <dbReference type="NCBI Taxonomy" id="551547"/>
    <lineage>
        <taxon>Bacteria</taxon>
        <taxon>Bacillati</taxon>
        <taxon>Actinomycetota</taxon>
        <taxon>Actinomycetes</taxon>
        <taxon>Kitasatosporales</taxon>
        <taxon>Streptomycetaceae</taxon>
        <taxon>Streptomyces</taxon>
    </lineage>
</organism>
<dbReference type="PANTHER" id="PTHR35004:SF6">
    <property type="entry name" value="TRANSPOSASE"/>
    <property type="match status" value="1"/>
</dbReference>
<protein>
    <submittedName>
        <fullName evidence="3">Mu transposase C-terminal domain-containing protein</fullName>
    </submittedName>
</protein>
<evidence type="ECO:0000313" key="4">
    <source>
        <dbReference type="Proteomes" id="UP001499878"/>
    </source>
</evidence>
<dbReference type="RefSeq" id="WP_345636987.1">
    <property type="nucleotide sequence ID" value="NZ_BAABJR010000023.1"/>
</dbReference>
<keyword evidence="4" id="KW-1185">Reference proteome</keyword>
<gene>
    <name evidence="3" type="ORF">GCM10023323_66970</name>
</gene>
<evidence type="ECO:0000313" key="3">
    <source>
        <dbReference type="EMBL" id="GAA5215938.1"/>
    </source>
</evidence>
<comment type="caution">
    <text evidence="3">The sequence shown here is derived from an EMBL/GenBank/DDBJ whole genome shotgun (WGS) entry which is preliminary data.</text>
</comment>
<dbReference type="SUPFAM" id="SSF53098">
    <property type="entry name" value="Ribonuclease H-like"/>
    <property type="match status" value="1"/>
</dbReference>
<dbReference type="Proteomes" id="UP001499878">
    <property type="component" value="Unassembled WGS sequence"/>
</dbReference>
<dbReference type="InterPro" id="IPR015378">
    <property type="entry name" value="Transposase-like_Mu_C"/>
</dbReference>
<feature type="region of interest" description="Disordered" evidence="1">
    <location>
        <begin position="484"/>
        <end position="520"/>
    </location>
</feature>
<dbReference type="InterPro" id="IPR036397">
    <property type="entry name" value="RNaseH_sf"/>
</dbReference>
<feature type="compositionally biased region" description="Pro residues" evidence="1">
    <location>
        <begin position="504"/>
        <end position="520"/>
    </location>
</feature>
<dbReference type="Gene3D" id="3.30.420.10">
    <property type="entry name" value="Ribonuclease H-like superfamily/Ribonuclease H"/>
    <property type="match status" value="1"/>
</dbReference>
<proteinExistence type="predicted"/>
<evidence type="ECO:0000259" key="2">
    <source>
        <dbReference type="PROSITE" id="PS50994"/>
    </source>
</evidence>
<feature type="compositionally biased region" description="Basic and acidic residues" evidence="1">
    <location>
        <begin position="438"/>
        <end position="447"/>
    </location>
</feature>
<dbReference type="InterPro" id="IPR012337">
    <property type="entry name" value="RNaseH-like_sf"/>
</dbReference>
<dbReference type="EMBL" id="BAABJR010000023">
    <property type="protein sequence ID" value="GAA5215938.1"/>
    <property type="molecule type" value="Genomic_DNA"/>
</dbReference>
<name>A0ABP9TG32_9ACTN</name>
<accession>A0ABP9TG32</accession>
<dbReference type="PROSITE" id="PS50994">
    <property type="entry name" value="INTEGRASE"/>
    <property type="match status" value="1"/>
</dbReference>